<dbReference type="FunFam" id="1.10.287.130:FF:000001">
    <property type="entry name" value="Two-component sensor histidine kinase"/>
    <property type="match status" value="1"/>
</dbReference>
<dbReference type="GO" id="GO:0005886">
    <property type="term" value="C:plasma membrane"/>
    <property type="evidence" value="ECO:0007669"/>
    <property type="project" value="UniProtKB-SubCell"/>
</dbReference>
<keyword evidence="5" id="KW-0808">Transferase</keyword>
<dbReference type="InterPro" id="IPR003661">
    <property type="entry name" value="HisK_dim/P_dom"/>
</dbReference>
<keyword evidence="8" id="KW-1133">Transmembrane helix</keyword>
<dbReference type="SUPFAM" id="SSF55874">
    <property type="entry name" value="ATPase domain of HSP90 chaperone/DNA topoisomerase II/histidine kinase"/>
    <property type="match status" value="1"/>
</dbReference>
<organism evidence="10 11">
    <name type="scientific">Actinoplanes digitatis</name>
    <dbReference type="NCBI Taxonomy" id="1868"/>
    <lineage>
        <taxon>Bacteria</taxon>
        <taxon>Bacillati</taxon>
        <taxon>Actinomycetota</taxon>
        <taxon>Actinomycetes</taxon>
        <taxon>Micromonosporales</taxon>
        <taxon>Micromonosporaceae</taxon>
        <taxon>Actinoplanes</taxon>
    </lineage>
</organism>
<evidence type="ECO:0000313" key="11">
    <source>
        <dbReference type="Proteomes" id="UP000578112"/>
    </source>
</evidence>
<feature type="transmembrane region" description="Helical" evidence="8">
    <location>
        <begin position="67"/>
        <end position="88"/>
    </location>
</feature>
<comment type="catalytic activity">
    <reaction evidence="1">
        <text>ATP + protein L-histidine = ADP + protein N-phospho-L-histidine.</text>
        <dbReference type="EC" id="2.7.13.3"/>
    </reaction>
</comment>
<sequence length="340" mass="35515">MTDLLLIGLYALIAGAAVGAVGALVLRLLRRRSIAVHICVLLAVTVVAVVAGVATVAWAMFLSAHDLQVVLLTVAAAALVSLGVGAVFGRRLASAAVWAAEARATERRLEAGRRDLVAWVSHDLRTPLAGLRAMAEALEDNVVDDPRTVAEYHRRIRTETDRMSRLVDDLFELSRINAGALRLALSSVPLADIVSDAIATTAPLAASRRVRVVAAESGWPVVTGSEPELSRVVANLLVNSVRYTPADGTVQITAGADHGDAWLAVSDSCGGIPEADLPRIFDVAFRGERARTPQSAGGTAGGGLGLAIVRGLVEAHGGQVHAHNTRSGCRFVVRLPAAPA</sequence>
<dbReference type="Pfam" id="PF02518">
    <property type="entry name" value="HATPase_c"/>
    <property type="match status" value="1"/>
</dbReference>
<evidence type="ECO:0000313" key="10">
    <source>
        <dbReference type="EMBL" id="MBB4761540.1"/>
    </source>
</evidence>
<feature type="transmembrane region" description="Helical" evidence="8">
    <location>
        <begin position="6"/>
        <end position="26"/>
    </location>
</feature>
<dbReference type="EC" id="2.7.13.3" evidence="3"/>
<dbReference type="SMART" id="SM00387">
    <property type="entry name" value="HATPase_c"/>
    <property type="match status" value="1"/>
</dbReference>
<feature type="transmembrane region" description="Helical" evidence="8">
    <location>
        <begin position="38"/>
        <end position="61"/>
    </location>
</feature>
<dbReference type="RefSeq" id="WP_184991996.1">
    <property type="nucleotide sequence ID" value="NZ_BOMK01000001.1"/>
</dbReference>
<dbReference type="CDD" id="cd00082">
    <property type="entry name" value="HisKA"/>
    <property type="match status" value="1"/>
</dbReference>
<dbReference type="InterPro" id="IPR036890">
    <property type="entry name" value="HATPase_C_sf"/>
</dbReference>
<keyword evidence="6 10" id="KW-0418">Kinase</keyword>
<evidence type="ECO:0000259" key="9">
    <source>
        <dbReference type="PROSITE" id="PS50109"/>
    </source>
</evidence>
<dbReference type="InterPro" id="IPR003594">
    <property type="entry name" value="HATPase_dom"/>
</dbReference>
<dbReference type="PANTHER" id="PTHR43547">
    <property type="entry name" value="TWO-COMPONENT HISTIDINE KINASE"/>
    <property type="match status" value="1"/>
</dbReference>
<evidence type="ECO:0000256" key="3">
    <source>
        <dbReference type="ARBA" id="ARBA00012438"/>
    </source>
</evidence>
<dbReference type="SMART" id="SM00388">
    <property type="entry name" value="HisKA"/>
    <property type="match status" value="1"/>
</dbReference>
<keyword evidence="7" id="KW-0902">Two-component regulatory system</keyword>
<dbReference type="GO" id="GO:0000155">
    <property type="term" value="F:phosphorelay sensor kinase activity"/>
    <property type="evidence" value="ECO:0007669"/>
    <property type="project" value="InterPro"/>
</dbReference>
<dbReference type="Proteomes" id="UP000578112">
    <property type="component" value="Unassembled WGS sequence"/>
</dbReference>
<dbReference type="PANTHER" id="PTHR43547:SF2">
    <property type="entry name" value="HYBRID SIGNAL TRANSDUCTION HISTIDINE KINASE C"/>
    <property type="match status" value="1"/>
</dbReference>
<dbReference type="PRINTS" id="PR00344">
    <property type="entry name" value="BCTRLSENSOR"/>
</dbReference>
<keyword evidence="4" id="KW-0597">Phosphoprotein</keyword>
<dbReference type="Pfam" id="PF00512">
    <property type="entry name" value="HisKA"/>
    <property type="match status" value="1"/>
</dbReference>
<dbReference type="Gene3D" id="3.30.565.10">
    <property type="entry name" value="Histidine kinase-like ATPase, C-terminal domain"/>
    <property type="match status" value="1"/>
</dbReference>
<keyword evidence="8" id="KW-0472">Membrane</keyword>
<dbReference type="InterPro" id="IPR005467">
    <property type="entry name" value="His_kinase_dom"/>
</dbReference>
<dbReference type="InterPro" id="IPR036097">
    <property type="entry name" value="HisK_dim/P_sf"/>
</dbReference>
<dbReference type="InterPro" id="IPR004358">
    <property type="entry name" value="Sig_transdc_His_kin-like_C"/>
</dbReference>
<dbReference type="CDD" id="cd00075">
    <property type="entry name" value="HATPase"/>
    <property type="match status" value="1"/>
</dbReference>
<evidence type="ECO:0000256" key="4">
    <source>
        <dbReference type="ARBA" id="ARBA00022553"/>
    </source>
</evidence>
<keyword evidence="11" id="KW-1185">Reference proteome</keyword>
<evidence type="ECO:0000256" key="8">
    <source>
        <dbReference type="SAM" id="Phobius"/>
    </source>
</evidence>
<feature type="domain" description="Histidine kinase" evidence="9">
    <location>
        <begin position="119"/>
        <end position="339"/>
    </location>
</feature>
<name>A0A7W7MPH9_9ACTN</name>
<protein>
    <recommendedName>
        <fullName evidence="3">histidine kinase</fullName>
        <ecNumber evidence="3">2.7.13.3</ecNumber>
    </recommendedName>
</protein>
<evidence type="ECO:0000256" key="5">
    <source>
        <dbReference type="ARBA" id="ARBA00022679"/>
    </source>
</evidence>
<accession>A0A7W7MPH9</accession>
<comment type="subcellular location">
    <subcellularLocation>
        <location evidence="2">Cell membrane</location>
    </subcellularLocation>
</comment>
<evidence type="ECO:0000256" key="7">
    <source>
        <dbReference type="ARBA" id="ARBA00023012"/>
    </source>
</evidence>
<keyword evidence="8" id="KW-0812">Transmembrane</keyword>
<evidence type="ECO:0000256" key="6">
    <source>
        <dbReference type="ARBA" id="ARBA00022777"/>
    </source>
</evidence>
<gene>
    <name evidence="10" type="ORF">BJ971_002096</name>
</gene>
<dbReference type="AlphaFoldDB" id="A0A7W7MPH9"/>
<dbReference type="PROSITE" id="PS50109">
    <property type="entry name" value="HIS_KIN"/>
    <property type="match status" value="1"/>
</dbReference>
<reference evidence="10 11" key="1">
    <citation type="submission" date="2020-08" db="EMBL/GenBank/DDBJ databases">
        <title>Sequencing the genomes of 1000 actinobacteria strains.</title>
        <authorList>
            <person name="Klenk H.-P."/>
        </authorList>
    </citation>
    <scope>NUCLEOTIDE SEQUENCE [LARGE SCALE GENOMIC DNA]</scope>
    <source>
        <strain evidence="10 11">DSM 43149</strain>
    </source>
</reference>
<comment type="caution">
    <text evidence="10">The sequence shown here is derived from an EMBL/GenBank/DDBJ whole genome shotgun (WGS) entry which is preliminary data.</text>
</comment>
<dbReference type="Gene3D" id="1.10.287.130">
    <property type="match status" value="1"/>
</dbReference>
<dbReference type="EMBL" id="JACHNH010000001">
    <property type="protein sequence ID" value="MBB4761540.1"/>
    <property type="molecule type" value="Genomic_DNA"/>
</dbReference>
<dbReference type="SUPFAM" id="SSF47384">
    <property type="entry name" value="Homodimeric domain of signal transducing histidine kinase"/>
    <property type="match status" value="1"/>
</dbReference>
<proteinExistence type="predicted"/>
<evidence type="ECO:0000256" key="1">
    <source>
        <dbReference type="ARBA" id="ARBA00000085"/>
    </source>
</evidence>
<evidence type="ECO:0000256" key="2">
    <source>
        <dbReference type="ARBA" id="ARBA00004236"/>
    </source>
</evidence>